<dbReference type="SUPFAM" id="SSF103473">
    <property type="entry name" value="MFS general substrate transporter"/>
    <property type="match status" value="1"/>
</dbReference>
<keyword evidence="10" id="KW-1185">Reference proteome</keyword>
<feature type="transmembrane region" description="Helical" evidence="7">
    <location>
        <begin position="346"/>
        <end position="367"/>
    </location>
</feature>
<dbReference type="InterPro" id="IPR011701">
    <property type="entry name" value="MFS"/>
</dbReference>
<feature type="transmembrane region" description="Helical" evidence="7">
    <location>
        <begin position="201"/>
        <end position="221"/>
    </location>
</feature>
<dbReference type="GO" id="GO:0005886">
    <property type="term" value="C:plasma membrane"/>
    <property type="evidence" value="ECO:0007669"/>
    <property type="project" value="TreeGrafter"/>
</dbReference>
<dbReference type="GO" id="GO:0022857">
    <property type="term" value="F:transmembrane transporter activity"/>
    <property type="evidence" value="ECO:0007669"/>
    <property type="project" value="InterPro"/>
</dbReference>
<feature type="transmembrane region" description="Helical" evidence="7">
    <location>
        <begin position="136"/>
        <end position="161"/>
    </location>
</feature>
<dbReference type="InterPro" id="IPR036259">
    <property type="entry name" value="MFS_trans_sf"/>
</dbReference>
<dbReference type="CDD" id="cd17502">
    <property type="entry name" value="MFS_Azr1_MDR_like"/>
    <property type="match status" value="1"/>
</dbReference>
<organism evidence="9 10">
    <name type="scientific">Hyaloscypha variabilis (strain UAMH 11265 / GT02V1 / F)</name>
    <name type="common">Meliniomyces variabilis</name>
    <dbReference type="NCBI Taxonomy" id="1149755"/>
    <lineage>
        <taxon>Eukaryota</taxon>
        <taxon>Fungi</taxon>
        <taxon>Dikarya</taxon>
        <taxon>Ascomycota</taxon>
        <taxon>Pezizomycotina</taxon>
        <taxon>Leotiomycetes</taxon>
        <taxon>Helotiales</taxon>
        <taxon>Hyaloscyphaceae</taxon>
        <taxon>Hyaloscypha</taxon>
        <taxon>Hyaloscypha variabilis</taxon>
    </lineage>
</organism>
<evidence type="ECO:0000256" key="5">
    <source>
        <dbReference type="ARBA" id="ARBA00023136"/>
    </source>
</evidence>
<evidence type="ECO:0000313" key="9">
    <source>
        <dbReference type="EMBL" id="PMD43064.1"/>
    </source>
</evidence>
<accession>A0A2J6RX29</accession>
<evidence type="ECO:0000313" key="10">
    <source>
        <dbReference type="Proteomes" id="UP000235786"/>
    </source>
</evidence>
<comment type="similarity">
    <text evidence="2">Belongs to the major facilitator superfamily. TCR/Tet family.</text>
</comment>
<reference evidence="9 10" key="1">
    <citation type="submission" date="2016-04" db="EMBL/GenBank/DDBJ databases">
        <title>A degradative enzymes factory behind the ericoid mycorrhizal symbiosis.</title>
        <authorList>
            <consortium name="DOE Joint Genome Institute"/>
            <person name="Martino E."/>
            <person name="Morin E."/>
            <person name="Grelet G."/>
            <person name="Kuo A."/>
            <person name="Kohler A."/>
            <person name="Daghino S."/>
            <person name="Barry K."/>
            <person name="Choi C."/>
            <person name="Cichocki N."/>
            <person name="Clum A."/>
            <person name="Copeland A."/>
            <person name="Hainaut M."/>
            <person name="Haridas S."/>
            <person name="Labutti K."/>
            <person name="Lindquist E."/>
            <person name="Lipzen A."/>
            <person name="Khouja H.-R."/>
            <person name="Murat C."/>
            <person name="Ohm R."/>
            <person name="Olson A."/>
            <person name="Spatafora J."/>
            <person name="Veneault-Fourrey C."/>
            <person name="Henrissat B."/>
            <person name="Grigoriev I."/>
            <person name="Martin F."/>
            <person name="Perotto S."/>
        </authorList>
    </citation>
    <scope>NUCLEOTIDE SEQUENCE [LARGE SCALE GENOMIC DNA]</scope>
    <source>
        <strain evidence="9 10">F</strain>
    </source>
</reference>
<name>A0A2J6RX29_HYAVF</name>
<dbReference type="Pfam" id="PF07690">
    <property type="entry name" value="MFS_1"/>
    <property type="match status" value="1"/>
</dbReference>
<keyword evidence="5 7" id="KW-0472">Membrane</keyword>
<keyword evidence="3 7" id="KW-0812">Transmembrane</keyword>
<evidence type="ECO:0000256" key="4">
    <source>
        <dbReference type="ARBA" id="ARBA00022989"/>
    </source>
</evidence>
<feature type="transmembrane region" description="Helical" evidence="7">
    <location>
        <begin position="168"/>
        <end position="195"/>
    </location>
</feature>
<dbReference type="InterPro" id="IPR020846">
    <property type="entry name" value="MFS_dom"/>
</dbReference>
<dbReference type="EMBL" id="KZ613942">
    <property type="protein sequence ID" value="PMD43064.1"/>
    <property type="molecule type" value="Genomic_DNA"/>
</dbReference>
<sequence>MEKSSQSSVLTDPEKGRSSPDTPSIITATDPEPEKTFLTGPKLYLTLFSIVIVGFLITLDGSIVVTAIPRITAHFNSIADIGWYGSAYLISNCVCQLNTGKIYQHHSLKITFLIFLSIFELGSLLCGVATSSMMLIIGRAVAGIGGSGLMNGGFTIIAVVSPQEKRPLYLGIVMAFILLGFVAGPILGGIITQYATWRWCFYINLPIGALSAVVVLFTGFPTRKVSNTPISSWEIFKRLDPVGFLTFAPACVMLLLALQWGGTTYPWKSATIIGLFCGSAAAFCVFVAWEHHCGDQAMMPLSLLKRGIVYSSCITSTGQMGGVQVFAYYLPIWFQVIKGASPTMSGVYFMGTVGPQIVFALLSGFLVSRIGYYTPWAIGGNLISTIGGGILSTLKVSSSPGQYIGYQVLSGLARGCVMQQPMTAVQTNVPPELLSVGTALVVFTQFFGGAVFIAFAQTTFTNSLGPALKEFAPNVTAKFVIDTGATNLRNVVPAGVLEGVLMAYSKALTNTFYLAVGGTGLAFLSSWGMGWVNVKKFKQEASK</sequence>
<dbReference type="Proteomes" id="UP000235786">
    <property type="component" value="Unassembled WGS sequence"/>
</dbReference>
<evidence type="ECO:0000256" key="7">
    <source>
        <dbReference type="SAM" id="Phobius"/>
    </source>
</evidence>
<evidence type="ECO:0000256" key="2">
    <source>
        <dbReference type="ARBA" id="ARBA00007520"/>
    </source>
</evidence>
<dbReference type="Gene3D" id="1.20.1250.20">
    <property type="entry name" value="MFS general substrate transporter like domains"/>
    <property type="match status" value="2"/>
</dbReference>
<feature type="domain" description="Major facilitator superfamily (MFS) profile" evidence="8">
    <location>
        <begin position="46"/>
        <end position="501"/>
    </location>
</feature>
<protein>
    <submittedName>
        <fullName evidence="9">MFS multidrug transporter</fullName>
    </submittedName>
</protein>
<dbReference type="PROSITE" id="PS50850">
    <property type="entry name" value="MFS"/>
    <property type="match status" value="1"/>
</dbReference>
<feature type="compositionally biased region" description="Polar residues" evidence="6">
    <location>
        <begin position="1"/>
        <end position="10"/>
    </location>
</feature>
<comment type="subcellular location">
    <subcellularLocation>
        <location evidence="1">Membrane</location>
        <topology evidence="1">Multi-pass membrane protein</topology>
    </subcellularLocation>
</comment>
<dbReference type="AlphaFoldDB" id="A0A2J6RX29"/>
<proteinExistence type="inferred from homology"/>
<dbReference type="PANTHER" id="PTHR23501">
    <property type="entry name" value="MAJOR FACILITATOR SUPERFAMILY"/>
    <property type="match status" value="1"/>
</dbReference>
<evidence type="ECO:0000256" key="3">
    <source>
        <dbReference type="ARBA" id="ARBA00022692"/>
    </source>
</evidence>
<dbReference type="PANTHER" id="PTHR23501:SF193">
    <property type="entry name" value="MULTIDRUG TRANSPORTER, PUTATIVE (AFU_ORTHOLOGUE AFUA_8G00940)-RELATED"/>
    <property type="match status" value="1"/>
</dbReference>
<evidence type="ECO:0000259" key="8">
    <source>
        <dbReference type="PROSITE" id="PS50850"/>
    </source>
</evidence>
<evidence type="ECO:0000256" key="1">
    <source>
        <dbReference type="ARBA" id="ARBA00004141"/>
    </source>
</evidence>
<dbReference type="OrthoDB" id="10021397at2759"/>
<feature type="transmembrane region" description="Helical" evidence="7">
    <location>
        <begin position="267"/>
        <end position="289"/>
    </location>
</feature>
<feature type="region of interest" description="Disordered" evidence="6">
    <location>
        <begin position="1"/>
        <end position="30"/>
    </location>
</feature>
<keyword evidence="4 7" id="KW-1133">Transmembrane helix</keyword>
<feature type="transmembrane region" description="Helical" evidence="7">
    <location>
        <begin position="512"/>
        <end position="534"/>
    </location>
</feature>
<feature type="transmembrane region" description="Helical" evidence="7">
    <location>
        <begin position="433"/>
        <end position="456"/>
    </location>
</feature>
<feature type="transmembrane region" description="Helical" evidence="7">
    <location>
        <begin position="242"/>
        <end position="261"/>
    </location>
</feature>
<feature type="transmembrane region" description="Helical" evidence="7">
    <location>
        <begin position="110"/>
        <end position="130"/>
    </location>
</feature>
<feature type="transmembrane region" description="Helical" evidence="7">
    <location>
        <begin position="309"/>
        <end position="334"/>
    </location>
</feature>
<evidence type="ECO:0000256" key="6">
    <source>
        <dbReference type="SAM" id="MobiDB-lite"/>
    </source>
</evidence>
<feature type="transmembrane region" description="Helical" evidence="7">
    <location>
        <begin position="43"/>
        <end position="68"/>
    </location>
</feature>
<gene>
    <name evidence="9" type="ORF">L207DRAFT_552921</name>
</gene>